<accession>A0ABX2JHX8</accession>
<name>A0ABX2JHX8_9SPHN</name>
<evidence type="ECO:0000256" key="4">
    <source>
        <dbReference type="ARBA" id="ARBA00022989"/>
    </source>
</evidence>
<comment type="subcellular location">
    <subcellularLocation>
        <location evidence="1">Cell membrane</location>
        <topology evidence="1">Multi-pass membrane protein</topology>
    </subcellularLocation>
</comment>
<evidence type="ECO:0000256" key="5">
    <source>
        <dbReference type="ARBA" id="ARBA00023136"/>
    </source>
</evidence>
<evidence type="ECO:0000256" key="3">
    <source>
        <dbReference type="ARBA" id="ARBA00022692"/>
    </source>
</evidence>
<keyword evidence="9" id="KW-1185">Reference proteome</keyword>
<dbReference type="EMBL" id="JABULH010000005">
    <property type="protein sequence ID" value="NTS65993.1"/>
    <property type="molecule type" value="Genomic_DNA"/>
</dbReference>
<feature type="domain" description="ABC3 transporter permease C-terminal" evidence="7">
    <location>
        <begin position="167"/>
        <end position="273"/>
    </location>
</feature>
<feature type="transmembrane region" description="Helical" evidence="6">
    <location>
        <begin position="219"/>
        <end position="237"/>
    </location>
</feature>
<dbReference type="PANTHER" id="PTHR47755:SF1">
    <property type="entry name" value="CELL DIVISION PROTEIN FTSX"/>
    <property type="match status" value="1"/>
</dbReference>
<sequence>MSAASTRVLETARTGRGMVWVIAVMLFLTVLATAGGIGTARATGAIGVQLGGRATVQVAAADPARRERDVGEAAAVLAGIAGVSQVRVVPRAEIARLLSPWLGGDAADVDLPIPAMVDLTVADKASVTRVRRALAAALPGARLDLHSAALAPVRRFLTVMSVLGLALVAMMVAATAFVVVLAARAGLEAHRGTIEVMHMLGATDVQVARLFQRRLSLDAALGAAVGGVAGLVAVALLGAQASALGSELLGAVTLGGLGWGVLLLLPFAFVALAAGVARRAVVRSLGQML</sequence>
<dbReference type="RefSeq" id="WP_174194613.1">
    <property type="nucleotide sequence ID" value="NZ_JABULH010000005.1"/>
</dbReference>
<reference evidence="8 9" key="1">
    <citation type="submission" date="2020-06" db="EMBL/GenBank/DDBJ databases">
        <title>Sphingomonas hominis sp. nov., a member of the Sphingomonas, isolated from the hair of a 22-year-old girl.</title>
        <authorList>
            <person name="Zhang D.-F."/>
            <person name="Cui X.-W."/>
        </authorList>
    </citation>
    <scope>NUCLEOTIDE SEQUENCE [LARGE SCALE GENOMIC DNA]</scope>
    <source>
        <strain evidence="8 9">HHU CXW</strain>
    </source>
</reference>
<feature type="transmembrane region" description="Helical" evidence="6">
    <location>
        <begin position="257"/>
        <end position="277"/>
    </location>
</feature>
<keyword evidence="5 6" id="KW-0472">Membrane</keyword>
<feature type="transmembrane region" description="Helical" evidence="6">
    <location>
        <begin position="156"/>
        <end position="183"/>
    </location>
</feature>
<proteinExistence type="predicted"/>
<dbReference type="PANTHER" id="PTHR47755">
    <property type="entry name" value="CELL DIVISION PROTEIN FTSX"/>
    <property type="match status" value="1"/>
</dbReference>
<gene>
    <name evidence="8" type="ORF">HRV97_12570</name>
</gene>
<evidence type="ECO:0000256" key="6">
    <source>
        <dbReference type="SAM" id="Phobius"/>
    </source>
</evidence>
<feature type="transmembrane region" description="Helical" evidence="6">
    <location>
        <begin position="17"/>
        <end position="37"/>
    </location>
</feature>
<keyword evidence="4 6" id="KW-1133">Transmembrane helix</keyword>
<dbReference type="InterPro" id="IPR004513">
    <property type="entry name" value="FtsX"/>
</dbReference>
<comment type="caution">
    <text evidence="8">The sequence shown here is derived from an EMBL/GenBank/DDBJ whole genome shotgun (WGS) entry which is preliminary data.</text>
</comment>
<evidence type="ECO:0000313" key="8">
    <source>
        <dbReference type="EMBL" id="NTS65993.1"/>
    </source>
</evidence>
<evidence type="ECO:0000313" key="9">
    <source>
        <dbReference type="Proteomes" id="UP000621447"/>
    </source>
</evidence>
<protein>
    <submittedName>
        <fullName evidence="8">Permease</fullName>
    </submittedName>
</protein>
<keyword evidence="3 6" id="KW-0812">Transmembrane</keyword>
<dbReference type="InterPro" id="IPR003838">
    <property type="entry name" value="ABC3_permease_C"/>
</dbReference>
<dbReference type="Pfam" id="PF02687">
    <property type="entry name" value="FtsX"/>
    <property type="match status" value="1"/>
</dbReference>
<organism evidence="8 9">
    <name type="scientific">Sphingomonas hominis</name>
    <dbReference type="NCBI Taxonomy" id="2741495"/>
    <lineage>
        <taxon>Bacteria</taxon>
        <taxon>Pseudomonadati</taxon>
        <taxon>Pseudomonadota</taxon>
        <taxon>Alphaproteobacteria</taxon>
        <taxon>Sphingomonadales</taxon>
        <taxon>Sphingomonadaceae</taxon>
        <taxon>Sphingomonas</taxon>
    </lineage>
</organism>
<keyword evidence="2" id="KW-1003">Cell membrane</keyword>
<evidence type="ECO:0000256" key="1">
    <source>
        <dbReference type="ARBA" id="ARBA00004651"/>
    </source>
</evidence>
<evidence type="ECO:0000256" key="2">
    <source>
        <dbReference type="ARBA" id="ARBA00022475"/>
    </source>
</evidence>
<dbReference type="Proteomes" id="UP000621447">
    <property type="component" value="Unassembled WGS sequence"/>
</dbReference>
<evidence type="ECO:0000259" key="7">
    <source>
        <dbReference type="Pfam" id="PF02687"/>
    </source>
</evidence>